<proteinExistence type="inferred from homology"/>
<name>A0AAQ4D4A6_AMBAM</name>
<dbReference type="Proteomes" id="UP001321473">
    <property type="component" value="Unassembled WGS sequence"/>
</dbReference>
<evidence type="ECO:0000256" key="2">
    <source>
        <dbReference type="SAM" id="MobiDB-lite"/>
    </source>
</evidence>
<comment type="caution">
    <text evidence="4">The sequence shown here is derived from an EMBL/GenBank/DDBJ whole genome shotgun (WGS) entry which is preliminary data.</text>
</comment>
<dbReference type="InterPro" id="IPR002048">
    <property type="entry name" value="EF_hand_dom"/>
</dbReference>
<dbReference type="InterPro" id="IPR029060">
    <property type="entry name" value="PIN-like_dom_sf"/>
</dbReference>
<feature type="domain" description="EF-hand" evidence="3">
    <location>
        <begin position="101"/>
        <end position="136"/>
    </location>
</feature>
<dbReference type="PANTHER" id="PTHR15976">
    <property type="entry name" value="CONSTITUTIVE COACTIVATOR OF PEROXISOME PROLIFERATOR-ACTIVATED RECEPTOR GAMMA"/>
    <property type="match status" value="1"/>
</dbReference>
<reference evidence="4 5" key="1">
    <citation type="journal article" date="2023" name="Arcadia Sci">
        <title>De novo assembly of a long-read Amblyomma americanum tick genome.</title>
        <authorList>
            <person name="Chou S."/>
            <person name="Poskanzer K.E."/>
            <person name="Rollins M."/>
            <person name="Thuy-Boun P.S."/>
        </authorList>
    </citation>
    <scope>NUCLEOTIDE SEQUENCE [LARGE SCALE GENOMIC DNA]</scope>
    <source>
        <strain evidence="4">F_SG_1</strain>
        <tissue evidence="4">Salivary glands</tissue>
    </source>
</reference>
<dbReference type="GO" id="GO:0005509">
    <property type="term" value="F:calcium ion binding"/>
    <property type="evidence" value="ECO:0007669"/>
    <property type="project" value="InterPro"/>
</dbReference>
<feature type="compositionally biased region" description="Polar residues" evidence="2">
    <location>
        <begin position="53"/>
        <end position="65"/>
    </location>
</feature>
<protein>
    <recommendedName>
        <fullName evidence="3">EF-hand domain-containing protein</fullName>
    </recommendedName>
</protein>
<dbReference type="PROSITE" id="PS50222">
    <property type="entry name" value="EF_HAND_2"/>
    <property type="match status" value="1"/>
</dbReference>
<feature type="region of interest" description="Disordered" evidence="2">
    <location>
        <begin position="42"/>
        <end position="100"/>
    </location>
</feature>
<evidence type="ECO:0000313" key="4">
    <source>
        <dbReference type="EMBL" id="KAK8757296.1"/>
    </source>
</evidence>
<dbReference type="GO" id="GO:0005634">
    <property type="term" value="C:nucleus"/>
    <property type="evidence" value="ECO:0007669"/>
    <property type="project" value="TreeGrafter"/>
</dbReference>
<feature type="compositionally biased region" description="Polar residues" evidence="2">
    <location>
        <begin position="164"/>
        <end position="181"/>
    </location>
</feature>
<feature type="compositionally biased region" description="Basic and acidic residues" evidence="2">
    <location>
        <begin position="71"/>
        <end position="87"/>
    </location>
</feature>
<keyword evidence="5" id="KW-1185">Reference proteome</keyword>
<dbReference type="Gene3D" id="3.40.50.1010">
    <property type="entry name" value="5'-nuclease"/>
    <property type="match status" value="1"/>
</dbReference>
<dbReference type="Gene3D" id="1.10.238.10">
    <property type="entry name" value="EF-hand"/>
    <property type="match status" value="1"/>
</dbReference>
<evidence type="ECO:0000256" key="1">
    <source>
        <dbReference type="ARBA" id="ARBA00009495"/>
    </source>
</evidence>
<gene>
    <name evidence="4" type="ORF">V5799_000006</name>
</gene>
<comment type="similarity">
    <text evidence="1">Belongs to the constitutive coactivator of PPAR-gamma family.</text>
</comment>
<dbReference type="AlphaFoldDB" id="A0AAQ4D4A6"/>
<feature type="region of interest" description="Disordered" evidence="2">
    <location>
        <begin position="305"/>
        <end position="331"/>
    </location>
</feature>
<feature type="region of interest" description="Disordered" evidence="2">
    <location>
        <begin position="262"/>
        <end position="291"/>
    </location>
</feature>
<evidence type="ECO:0000313" key="5">
    <source>
        <dbReference type="Proteomes" id="UP001321473"/>
    </source>
</evidence>
<accession>A0AAQ4D4A6</accession>
<feature type="region of interest" description="Disordered" evidence="2">
    <location>
        <begin position="159"/>
        <end position="241"/>
    </location>
</feature>
<organism evidence="4 5">
    <name type="scientific">Amblyomma americanum</name>
    <name type="common">Lone star tick</name>
    <dbReference type="NCBI Taxonomy" id="6943"/>
    <lineage>
        <taxon>Eukaryota</taxon>
        <taxon>Metazoa</taxon>
        <taxon>Ecdysozoa</taxon>
        <taxon>Arthropoda</taxon>
        <taxon>Chelicerata</taxon>
        <taxon>Arachnida</taxon>
        <taxon>Acari</taxon>
        <taxon>Parasitiformes</taxon>
        <taxon>Ixodida</taxon>
        <taxon>Ixodoidea</taxon>
        <taxon>Ixodidae</taxon>
        <taxon>Amblyomminae</taxon>
        <taxon>Amblyomma</taxon>
    </lineage>
</organism>
<sequence>MPRFTVKFCSAFSKAERSLSECPLELSLSLCDDESCKPGGQFDEEQCLHHEGSTGSTEKVTTPSLTEDEERPEKAEEERSEKEERGEGLSAVDASCNKSNQGEERQEFSFTLYDFNGHGKVTKDDIASLVRSIYDALGKKSLPKSGSRTIKVRLAIGPDEDSCPAQTRPLSESSARSSAPTACTLLTDDPPPSRRAPESLSVPVHRKFPPQAENAGNRCKHSSGGVPPSPLGSRSRRVKPRVHHRHELLQWLKESTEKACYQSSAAEDNRRSQQATAARRAEAPSRPEAVPCPYQLLDRGHECGGAAASPQCERRQHRRSKSHEEEPPCRGWHHHYRHRERDLERQRAMRQLEKSHFADSMGVRGLQSFIEHSVPGGCTTVNIINEARKHSRSCPPGTKPTIVVDGLSLIRWIYTGTHDFIFAGPWIHLSALVRSFVQAFEEQSIDLVFFFDGYISGSKVEEWRIRRQRSLDDIQATFGRLRSGTWTGNDANDYCCPNGTAYTLWLVVKCFTSCKVFYAVEECDLEAARYAHWHPECFALLSQDTDFVIFNMGALYLSTLHLDIRTFTTRAYHPVALASHLGLATLHLPLFACLSGNDTVRREQHLREFHTAIGFPAHQRIPCRLLFRKIARIIQQRGWGPIPDISVARYTGVSLDVLAEGVHSYDLQYEACCLRKPAGLDHASWCLALRSYKNATAFPALLQILHRREIYLGETMEEALDGQVPPAHICFRPVRSRMYWSLFGGSDTVVVTEHVAYPGASRIQDVDVMSTSFPFNGEVPPLYRLWSQEPGMINAHWQLFCGCLGMQLHLDELMSLDPADAVLVSTLNVMFMAGVLEEREVSAFVLQRILPEQDKHKLLSQEIPDNEIDPHLVSISTYFMIGLQTITMVLSACGGPFCLQDAAPWMIFCGKLFHVLAQELCHEDSAVSAASLLEKNPGVLELHHKLWRIVTGRNCV</sequence>
<evidence type="ECO:0000259" key="3">
    <source>
        <dbReference type="PROSITE" id="PS50222"/>
    </source>
</evidence>
<dbReference type="EMBL" id="JARKHS020035373">
    <property type="protein sequence ID" value="KAK8757296.1"/>
    <property type="molecule type" value="Genomic_DNA"/>
</dbReference>
<dbReference type="PANTHER" id="PTHR15976:SF17">
    <property type="entry name" value="CONSTITUTIVE COACTIVATOR OF PEROXISOME PROLIFERATOR-ACTIVATED RECEPTOR GAMMA"/>
    <property type="match status" value="1"/>
</dbReference>
<dbReference type="InterPro" id="IPR026784">
    <property type="entry name" value="Coact_PPARg"/>
</dbReference>
<dbReference type="SUPFAM" id="SSF88723">
    <property type="entry name" value="PIN domain-like"/>
    <property type="match status" value="1"/>
</dbReference>